<feature type="transmembrane region" description="Helical" evidence="1">
    <location>
        <begin position="561"/>
        <end position="584"/>
    </location>
</feature>
<proteinExistence type="predicted"/>
<dbReference type="SUPFAM" id="SSF52540">
    <property type="entry name" value="P-loop containing nucleoside triphosphate hydrolases"/>
    <property type="match status" value="1"/>
</dbReference>
<evidence type="ECO:0000313" key="4">
    <source>
        <dbReference type="Proteomes" id="UP000076761"/>
    </source>
</evidence>
<keyword evidence="4" id="KW-1185">Reference proteome</keyword>
<dbReference type="EMBL" id="KV425569">
    <property type="protein sequence ID" value="KZT25848.1"/>
    <property type="molecule type" value="Genomic_DNA"/>
</dbReference>
<dbReference type="Pfam" id="PF01926">
    <property type="entry name" value="MMR_HSR1"/>
    <property type="match status" value="1"/>
</dbReference>
<dbReference type="Gene3D" id="3.40.50.300">
    <property type="entry name" value="P-loop containing nucleotide triphosphate hydrolases"/>
    <property type="match status" value="1"/>
</dbReference>
<dbReference type="OrthoDB" id="391988at2759"/>
<sequence>MSRAASPISSDPKFLKENIKDATKLLKDRARDFQGIPIPKMQEALKKMAAMLKRCKKDKTNDGAIREFINQINALEREIFQPILKELRNTKLGFTEYLNSELRDLFGDISNTISNNLPKQKLPLFNKVDVQEPLSTVNSSMGNKLQGFMGKGQIILTTVRSRSSGEERKELDLRGDVAGQDFDRDDGLEPHVYEIFRICPRFRILLLGRSGVGKSRLINKIFNITEAEVSHHRAGNANIEKEFTSLENPRFVLHDSRGFEYGNEGQLDEVMTFIRNRTEKGRKESERLHAIWLCITIPTGGERLLETGDEEILKMSRGDVPLIVVFTKYDRLITDAEEKVDADWEPNNPTCRVSELADKEYKKLCVRPLESASNNSESGPSTRHVYQRVSVERGYDSYLLELIRTTAEHVSTGVRAMWAIAQRVDAETSRDASIAIGRQKYWEALSTSVYFKDKRLKNCLWALHVDTVTAWNFFDPHNCLCSQSMMELLSGIIAELNDDNDPGLDVSGNPNQALVSGVSQVGNAGAALFGMSPTTAIVVVPLGVVVLLAQWIHKVYAQTPGIIRCLMGYVLDINFVLWKLFWFMRQKGGVQPVTEEIVRDLLASFNASEQKRWMHHAVKNFLKDAGVLERLRPEVVLGEVIRLIKEFCQESGTLEVN</sequence>
<dbReference type="AlphaFoldDB" id="A0A165SY86"/>
<dbReference type="InterPro" id="IPR006073">
    <property type="entry name" value="GTP-bd"/>
</dbReference>
<evidence type="ECO:0000259" key="2">
    <source>
        <dbReference type="Pfam" id="PF01926"/>
    </source>
</evidence>
<reference evidence="3 4" key="1">
    <citation type="journal article" date="2016" name="Mol. Biol. Evol.">
        <title>Comparative Genomics of Early-Diverging Mushroom-Forming Fungi Provides Insights into the Origins of Lignocellulose Decay Capabilities.</title>
        <authorList>
            <person name="Nagy L.G."/>
            <person name="Riley R."/>
            <person name="Tritt A."/>
            <person name="Adam C."/>
            <person name="Daum C."/>
            <person name="Floudas D."/>
            <person name="Sun H."/>
            <person name="Yadav J.S."/>
            <person name="Pangilinan J."/>
            <person name="Larsson K.H."/>
            <person name="Matsuura K."/>
            <person name="Barry K."/>
            <person name="Labutti K."/>
            <person name="Kuo R."/>
            <person name="Ohm R.A."/>
            <person name="Bhattacharya S.S."/>
            <person name="Shirouzu T."/>
            <person name="Yoshinaga Y."/>
            <person name="Martin F.M."/>
            <person name="Grigoriev I.V."/>
            <person name="Hibbett D.S."/>
        </authorList>
    </citation>
    <scope>NUCLEOTIDE SEQUENCE [LARGE SCALE GENOMIC DNA]</scope>
    <source>
        <strain evidence="3 4">HHB14362 ss-1</strain>
    </source>
</reference>
<keyword evidence="1" id="KW-0472">Membrane</keyword>
<organism evidence="3 4">
    <name type="scientific">Neolentinus lepideus HHB14362 ss-1</name>
    <dbReference type="NCBI Taxonomy" id="1314782"/>
    <lineage>
        <taxon>Eukaryota</taxon>
        <taxon>Fungi</taxon>
        <taxon>Dikarya</taxon>
        <taxon>Basidiomycota</taxon>
        <taxon>Agaricomycotina</taxon>
        <taxon>Agaricomycetes</taxon>
        <taxon>Gloeophyllales</taxon>
        <taxon>Gloeophyllaceae</taxon>
        <taxon>Neolentinus</taxon>
    </lineage>
</organism>
<evidence type="ECO:0000313" key="3">
    <source>
        <dbReference type="EMBL" id="KZT25848.1"/>
    </source>
</evidence>
<keyword evidence="1" id="KW-1133">Transmembrane helix</keyword>
<dbReference type="InterPro" id="IPR027417">
    <property type="entry name" value="P-loop_NTPase"/>
</dbReference>
<feature type="transmembrane region" description="Helical" evidence="1">
    <location>
        <begin position="526"/>
        <end position="549"/>
    </location>
</feature>
<dbReference type="InParanoid" id="A0A165SY86"/>
<accession>A0A165SY86</accession>
<gene>
    <name evidence="3" type="ORF">NEOLEDRAFT_1132825</name>
</gene>
<protein>
    <recommendedName>
        <fullName evidence="2">G domain-containing protein</fullName>
    </recommendedName>
</protein>
<dbReference type="GO" id="GO:0005525">
    <property type="term" value="F:GTP binding"/>
    <property type="evidence" value="ECO:0007669"/>
    <property type="project" value="InterPro"/>
</dbReference>
<dbReference type="Proteomes" id="UP000076761">
    <property type="component" value="Unassembled WGS sequence"/>
</dbReference>
<keyword evidence="1" id="KW-0812">Transmembrane</keyword>
<evidence type="ECO:0000256" key="1">
    <source>
        <dbReference type="SAM" id="Phobius"/>
    </source>
</evidence>
<name>A0A165SY86_9AGAM</name>
<feature type="domain" description="G" evidence="2">
    <location>
        <begin position="203"/>
        <end position="328"/>
    </location>
</feature>